<keyword evidence="2" id="KW-0614">Plasmid</keyword>
<reference evidence="2 3" key="1">
    <citation type="submission" date="2015-01" db="EMBL/GenBank/DDBJ databases">
        <title>Comparative genomics of the lactic acid bacteria isolated from the honey bee gut.</title>
        <authorList>
            <person name="Ellegaard K.M."/>
            <person name="Tamarit D."/>
            <person name="Javelind E."/>
            <person name="Olofsson T."/>
            <person name="Andersson S.G."/>
            <person name="Vasquez A."/>
        </authorList>
    </citation>
    <scope>NUCLEOTIDE SEQUENCE [LARGE SCALE GENOMIC DNA]</scope>
    <source>
        <strain evidence="2 3">Bin4</strain>
        <plasmid evidence="2">pBin4p2</plasmid>
    </source>
</reference>
<keyword evidence="3" id="KW-1185">Reference proteome</keyword>
<dbReference type="EMBL" id="JXJQ01000027">
    <property type="protein sequence ID" value="KJY59136.1"/>
    <property type="molecule type" value="Genomic_DNA"/>
</dbReference>
<feature type="region of interest" description="Disordered" evidence="1">
    <location>
        <begin position="1"/>
        <end position="26"/>
    </location>
</feature>
<proteinExistence type="predicted"/>
<protein>
    <submittedName>
        <fullName evidence="2">Plasmid replication initiation protein</fullName>
    </submittedName>
</protein>
<dbReference type="AlphaFoldDB" id="A0A0F4LNI2"/>
<dbReference type="PATRIC" id="fig|1218492.5.peg.110"/>
<feature type="compositionally biased region" description="Basic and acidic residues" evidence="1">
    <location>
        <begin position="11"/>
        <end position="26"/>
    </location>
</feature>
<evidence type="ECO:0000313" key="3">
    <source>
        <dbReference type="Proteomes" id="UP000033558"/>
    </source>
</evidence>
<gene>
    <name evidence="2" type="primary">repB</name>
    <name evidence="2" type="ORF">JG30_16640B</name>
</gene>
<evidence type="ECO:0000256" key="1">
    <source>
        <dbReference type="SAM" id="MobiDB-lite"/>
    </source>
</evidence>
<evidence type="ECO:0000313" key="2">
    <source>
        <dbReference type="EMBL" id="KJY59136.1"/>
    </source>
</evidence>
<accession>A0A0F4LNI2</accession>
<comment type="caution">
    <text evidence="2">The sequence shown here is derived from an EMBL/GenBank/DDBJ whole genome shotgun (WGS) entry which is preliminary data.</text>
</comment>
<organism evidence="2 3">
    <name type="scientific">Bombilactobacillus mellifer</name>
    <dbReference type="NCBI Taxonomy" id="1218492"/>
    <lineage>
        <taxon>Bacteria</taxon>
        <taxon>Bacillati</taxon>
        <taxon>Bacillota</taxon>
        <taxon>Bacilli</taxon>
        <taxon>Lactobacillales</taxon>
        <taxon>Lactobacillaceae</taxon>
        <taxon>Bombilactobacillus</taxon>
    </lineage>
</organism>
<dbReference type="HOGENOM" id="CLU_3226356_0_0_9"/>
<name>A0A0F4LNI2_9LACO</name>
<sequence>DKVKGLPLGTTEKEELRKAQAEHDKKIREEERKKVLAELREHFK</sequence>
<geneLocation type="plasmid" evidence="2">
    <name>pBin4p2</name>
</geneLocation>
<dbReference type="Proteomes" id="UP000033558">
    <property type="component" value="Plasmid pBin4p2"/>
</dbReference>
<feature type="non-terminal residue" evidence="2">
    <location>
        <position position="1"/>
    </location>
</feature>